<dbReference type="GO" id="GO:0016787">
    <property type="term" value="F:hydrolase activity"/>
    <property type="evidence" value="ECO:0007669"/>
    <property type="project" value="UniProtKB-KW"/>
</dbReference>
<protein>
    <recommendedName>
        <fullName evidence="1">RNA helicase</fullName>
        <ecNumber evidence="1">3.6.4.13</ecNumber>
    </recommendedName>
</protein>
<dbReference type="EC" id="3.6.4.13" evidence="1"/>
<dbReference type="GO" id="GO:0043186">
    <property type="term" value="C:P granule"/>
    <property type="evidence" value="ECO:0007669"/>
    <property type="project" value="UniProtKB-ARBA"/>
</dbReference>
<evidence type="ECO:0000256" key="3">
    <source>
        <dbReference type="ARBA" id="ARBA00022801"/>
    </source>
</evidence>
<accession>A0AAV5UEM5</accession>
<comment type="caution">
    <text evidence="8">The sequence shown here is derived from an EMBL/GenBank/DDBJ whole genome shotgun (WGS) entry which is preliminary data.</text>
</comment>
<dbReference type="Gene3D" id="3.40.50.300">
    <property type="entry name" value="P-loop containing nucleotide triphosphate hydrolases"/>
    <property type="match status" value="1"/>
</dbReference>
<feature type="compositionally biased region" description="Gly residues" evidence="6">
    <location>
        <begin position="162"/>
        <end position="175"/>
    </location>
</feature>
<dbReference type="FunFam" id="3.40.50.300:FF:000008">
    <property type="entry name" value="ATP-dependent RNA helicase RhlB"/>
    <property type="match status" value="1"/>
</dbReference>
<evidence type="ECO:0000256" key="6">
    <source>
        <dbReference type="SAM" id="MobiDB-lite"/>
    </source>
</evidence>
<dbReference type="SUPFAM" id="SSF52540">
    <property type="entry name" value="P-loop containing nucleoside triphosphate hydrolases"/>
    <property type="match status" value="1"/>
</dbReference>
<dbReference type="PROSITE" id="PS51194">
    <property type="entry name" value="HELICASE_CTER"/>
    <property type="match status" value="1"/>
</dbReference>
<organism evidence="8 9">
    <name type="scientific">Pristionchus entomophagus</name>
    <dbReference type="NCBI Taxonomy" id="358040"/>
    <lineage>
        <taxon>Eukaryota</taxon>
        <taxon>Metazoa</taxon>
        <taxon>Ecdysozoa</taxon>
        <taxon>Nematoda</taxon>
        <taxon>Chromadorea</taxon>
        <taxon>Rhabditida</taxon>
        <taxon>Rhabditina</taxon>
        <taxon>Diplogasteromorpha</taxon>
        <taxon>Diplogasteroidea</taxon>
        <taxon>Neodiplogasteridae</taxon>
        <taxon>Pristionchus</taxon>
    </lineage>
</organism>
<dbReference type="InterPro" id="IPR027417">
    <property type="entry name" value="P-loop_NTPase"/>
</dbReference>
<keyword evidence="2" id="KW-0547">Nucleotide-binding</keyword>
<evidence type="ECO:0000256" key="4">
    <source>
        <dbReference type="ARBA" id="ARBA00022806"/>
    </source>
</evidence>
<dbReference type="PANTHER" id="PTHR47958">
    <property type="entry name" value="ATP-DEPENDENT RNA HELICASE DBP3"/>
    <property type="match status" value="1"/>
</dbReference>
<evidence type="ECO:0000259" key="7">
    <source>
        <dbReference type="PROSITE" id="PS51194"/>
    </source>
</evidence>
<dbReference type="GO" id="GO:0003724">
    <property type="term" value="F:RNA helicase activity"/>
    <property type="evidence" value="ECO:0007669"/>
    <property type="project" value="UniProtKB-EC"/>
</dbReference>
<name>A0AAV5UEM5_9BILA</name>
<reference evidence="8" key="1">
    <citation type="submission" date="2023-10" db="EMBL/GenBank/DDBJ databases">
        <title>Genome assembly of Pristionchus species.</title>
        <authorList>
            <person name="Yoshida K."/>
            <person name="Sommer R.J."/>
        </authorList>
    </citation>
    <scope>NUCLEOTIDE SEQUENCE</scope>
    <source>
        <strain evidence="8">RS0144</strain>
    </source>
</reference>
<dbReference type="Pfam" id="PF00271">
    <property type="entry name" value="Helicase_C"/>
    <property type="match status" value="1"/>
</dbReference>
<dbReference type="EMBL" id="BTSX01000006">
    <property type="protein sequence ID" value="GMT04748.1"/>
    <property type="molecule type" value="Genomic_DNA"/>
</dbReference>
<dbReference type="InterPro" id="IPR001650">
    <property type="entry name" value="Helicase_C-like"/>
</dbReference>
<evidence type="ECO:0000313" key="8">
    <source>
        <dbReference type="EMBL" id="GMT04748.1"/>
    </source>
</evidence>
<dbReference type="Proteomes" id="UP001432027">
    <property type="component" value="Unassembled WGS sequence"/>
</dbReference>
<keyword evidence="9" id="KW-1185">Reference proteome</keyword>
<gene>
    <name evidence="8" type="ORF">PENTCL1PPCAC_26922</name>
</gene>
<dbReference type="AlphaFoldDB" id="A0AAV5UEM5"/>
<feature type="region of interest" description="Disordered" evidence="6">
    <location>
        <begin position="158"/>
        <end position="245"/>
    </location>
</feature>
<dbReference type="CDD" id="cd18787">
    <property type="entry name" value="SF2_C_DEAD"/>
    <property type="match status" value="1"/>
</dbReference>
<feature type="compositionally biased region" description="Gly residues" evidence="6">
    <location>
        <begin position="184"/>
        <end position="229"/>
    </location>
</feature>
<keyword evidence="3" id="KW-0378">Hydrolase</keyword>
<dbReference type="GO" id="GO:0005524">
    <property type="term" value="F:ATP binding"/>
    <property type="evidence" value="ECO:0007669"/>
    <property type="project" value="UniProtKB-KW"/>
</dbReference>
<feature type="non-terminal residue" evidence="8">
    <location>
        <position position="1"/>
    </location>
</feature>
<keyword evidence="4" id="KW-0347">Helicase</keyword>
<evidence type="ECO:0000256" key="5">
    <source>
        <dbReference type="ARBA" id="ARBA00022840"/>
    </source>
</evidence>
<evidence type="ECO:0000256" key="2">
    <source>
        <dbReference type="ARBA" id="ARBA00022741"/>
    </source>
</evidence>
<evidence type="ECO:0000256" key="1">
    <source>
        <dbReference type="ARBA" id="ARBA00012552"/>
    </source>
</evidence>
<sequence length="245" mass="25752">LEENEKRSYLMDLLDAGGPNALTLVFVETKRGASDLAYYLQNNDYNVVAIHGDLKQFEREKHLELFRSGTAPIMVATAVAARGLDIPNVKHVINYDLPNDADEYVHRIGRTGRVETSGLATSFFNDKNSNLARELMDLIVEANQELPDWLERAASERARFGGSRGGRGGRGGNKFGGRDHRVYGGSGQGNGGMGSGGGFGGSSGGGGGGGYRSNGASFGSGGGGGGSGGNRAPNRAPPSQDWWGN</sequence>
<evidence type="ECO:0000313" key="9">
    <source>
        <dbReference type="Proteomes" id="UP001432027"/>
    </source>
</evidence>
<feature type="domain" description="Helicase C-terminal" evidence="7">
    <location>
        <begin position="9"/>
        <end position="154"/>
    </location>
</feature>
<proteinExistence type="predicted"/>
<keyword evidence="5" id="KW-0067">ATP-binding</keyword>
<dbReference type="SMART" id="SM00490">
    <property type="entry name" value="HELICc"/>
    <property type="match status" value="1"/>
</dbReference>